<protein>
    <submittedName>
        <fullName evidence="1">Conjugal transfer protein TraH</fullName>
    </submittedName>
</protein>
<geneLocation type="plasmid" evidence="1 2">
    <name>punnamed1</name>
</geneLocation>
<organism evidence="1 2">
    <name type="scientific">Sphingomonas aliaeris</name>
    <dbReference type="NCBI Taxonomy" id="2759526"/>
    <lineage>
        <taxon>Bacteria</taxon>
        <taxon>Pseudomonadati</taxon>
        <taxon>Pseudomonadota</taxon>
        <taxon>Alphaproteobacteria</taxon>
        <taxon>Sphingomonadales</taxon>
        <taxon>Sphingomonadaceae</taxon>
        <taxon>Sphingomonas</taxon>
    </lineage>
</organism>
<dbReference type="InterPro" id="IPR010927">
    <property type="entry name" value="T4SS_TraH"/>
</dbReference>
<proteinExistence type="predicted"/>
<keyword evidence="2" id="KW-1185">Reference proteome</keyword>
<dbReference type="KEGG" id="sari:H5J25_18675"/>
<sequence length="480" mass="51274">MMRSLLRLCAAIFAQLTMVFALGGLVVTPAMADVGSEMNTYFNSAGSAANVTGPTAFNGQAAGYYSGGSLWSRFPSKSINPVNVALPSARAGCGGIDLFAGSFSFINADEMVAMLKATANNAIGFAFQLAIDSISAQIGGVMKDMSQRAQQLNAFNMSSCEAAQQAIGSIWPAMDGASSTICQQVGGAKGFFSDAAASRHGCTNKGEREDTIAKAGDAAELVQSKNYTWYALMSKSVTKPSPEYAEFLMTMVGTIIYDSTKKADSMGGFHFIAPASWDVYQTLLDGSATAPAKVLRCDTTEEKGCLNPATQDLSVSTDQAFRTRVLKMLNSMSDKIRTNTALSGEEISLLGMTSIPLYKILVVDEAAHFAMSPSDKASLSEIVAIELLMAQIDRMLDVVSRAQSGAAFVSMDEFKTWRNQVDTVKTELARKSQQMNASLNQTFQVIQKTQMLEATLKNAMSPQMTASLRFGRGLSAQGIR</sequence>
<dbReference type="AlphaFoldDB" id="A0A974NYN8"/>
<reference evidence="2" key="1">
    <citation type="submission" date="2020-09" db="EMBL/GenBank/DDBJ databases">
        <title>Sphingomonas sp., a new species isolated from pork steak.</title>
        <authorList>
            <person name="Heidler von Heilborn D."/>
        </authorList>
    </citation>
    <scope>NUCLEOTIDE SEQUENCE [LARGE SCALE GENOMIC DNA]</scope>
    <source>
        <plasmid evidence="2">punnamed1</plasmid>
    </source>
</reference>
<dbReference type="Pfam" id="PF06122">
    <property type="entry name" value="TraH"/>
    <property type="match status" value="1"/>
</dbReference>
<dbReference type="Proteomes" id="UP000595894">
    <property type="component" value="Plasmid punnamed1"/>
</dbReference>
<evidence type="ECO:0000313" key="1">
    <source>
        <dbReference type="EMBL" id="QQV79365.1"/>
    </source>
</evidence>
<dbReference type="EMBL" id="CP061036">
    <property type="protein sequence ID" value="QQV79365.1"/>
    <property type="molecule type" value="Genomic_DNA"/>
</dbReference>
<accession>A0A974NYN8</accession>
<evidence type="ECO:0000313" key="2">
    <source>
        <dbReference type="Proteomes" id="UP000595894"/>
    </source>
</evidence>
<gene>
    <name evidence="1" type="ORF">H5J25_18675</name>
</gene>
<keyword evidence="1" id="KW-0614">Plasmid</keyword>
<name>A0A974NYN8_9SPHN</name>